<keyword evidence="7" id="KW-1185">Reference proteome</keyword>
<dbReference type="GO" id="GO:0004252">
    <property type="term" value="F:serine-type endopeptidase activity"/>
    <property type="evidence" value="ECO:0007669"/>
    <property type="project" value="InterPro"/>
</dbReference>
<evidence type="ECO:0000313" key="7">
    <source>
        <dbReference type="Proteomes" id="UP000619479"/>
    </source>
</evidence>
<keyword evidence="3" id="KW-0378">Hydrolase</keyword>
<dbReference type="PRINTS" id="PR00834">
    <property type="entry name" value="PROTEASES2C"/>
</dbReference>
<evidence type="ECO:0000313" key="6">
    <source>
        <dbReference type="EMBL" id="GID68698.1"/>
    </source>
</evidence>
<proteinExistence type="inferred from homology"/>
<organism evidence="6 7">
    <name type="scientific">Actinoplanes cyaneus</name>
    <dbReference type="NCBI Taxonomy" id="52696"/>
    <lineage>
        <taxon>Bacteria</taxon>
        <taxon>Bacillati</taxon>
        <taxon>Actinomycetota</taxon>
        <taxon>Actinomycetes</taxon>
        <taxon>Micromonosporales</taxon>
        <taxon>Micromonosporaceae</taxon>
        <taxon>Actinoplanes</taxon>
    </lineage>
</organism>
<feature type="region of interest" description="Disordered" evidence="4">
    <location>
        <begin position="1"/>
        <end position="28"/>
    </location>
</feature>
<name>A0A919ISD2_9ACTN</name>
<gene>
    <name evidence="6" type="ORF">Acy02nite_65790</name>
</gene>
<evidence type="ECO:0000256" key="1">
    <source>
        <dbReference type="ARBA" id="ARBA00010541"/>
    </source>
</evidence>
<dbReference type="EMBL" id="BOMH01000051">
    <property type="protein sequence ID" value="GID68698.1"/>
    <property type="molecule type" value="Genomic_DNA"/>
</dbReference>
<dbReference type="InterPro" id="IPR051201">
    <property type="entry name" value="Chloro_Bact_Ser_Proteases"/>
</dbReference>
<keyword evidence="2" id="KW-0645">Protease</keyword>
<feature type="compositionally biased region" description="Low complexity" evidence="4">
    <location>
        <begin position="61"/>
        <end position="79"/>
    </location>
</feature>
<dbReference type="InterPro" id="IPR009003">
    <property type="entry name" value="Peptidase_S1_PA"/>
</dbReference>
<dbReference type="AlphaFoldDB" id="A0A919ISD2"/>
<keyword evidence="5" id="KW-0812">Transmembrane</keyword>
<sequence length="287" mass="28782">MMTVLRPDGSEPPEPAPEEPAAGRVARWNSPERRRQALIALVAVWAVVITVVAFTRGGDSGQSPQAAAPRPSPSASQGPLAVSQIYQTMLPSVVLIQTTGHDAKKAVESATGTGVIANADGTVMTANHVIDGAETIKLTYADGSSSSAKVADANPEQDIATLTPEKLPETLVPAVLGGGVQVGDPVVAIGNPLGLVDSTSSGVVSGLDRKLTREATDDIAGLIQFDAAVNPGNSGGPLVNDQGQVVGIVVALANPTDAGTFIGIGFAVPIGAAIGGGENGDGRAPPL</sequence>
<reference evidence="6" key="1">
    <citation type="submission" date="2021-01" db="EMBL/GenBank/DDBJ databases">
        <title>Whole genome shotgun sequence of Actinoplanes cyaneus NBRC 14990.</title>
        <authorList>
            <person name="Komaki H."/>
            <person name="Tamura T."/>
        </authorList>
    </citation>
    <scope>NUCLEOTIDE SEQUENCE</scope>
    <source>
        <strain evidence="6">NBRC 14990</strain>
    </source>
</reference>
<dbReference type="Proteomes" id="UP000619479">
    <property type="component" value="Unassembled WGS sequence"/>
</dbReference>
<protein>
    <recommendedName>
        <fullName evidence="8">Trypsin-like serine protease</fullName>
    </recommendedName>
</protein>
<feature type="region of interest" description="Disordered" evidence="4">
    <location>
        <begin position="58"/>
        <end position="79"/>
    </location>
</feature>
<evidence type="ECO:0000256" key="3">
    <source>
        <dbReference type="ARBA" id="ARBA00022801"/>
    </source>
</evidence>
<feature type="transmembrane region" description="Helical" evidence="5">
    <location>
        <begin position="37"/>
        <end position="55"/>
    </location>
</feature>
<dbReference type="InterPro" id="IPR001940">
    <property type="entry name" value="Peptidase_S1C"/>
</dbReference>
<evidence type="ECO:0000256" key="5">
    <source>
        <dbReference type="SAM" id="Phobius"/>
    </source>
</evidence>
<evidence type="ECO:0000256" key="2">
    <source>
        <dbReference type="ARBA" id="ARBA00022670"/>
    </source>
</evidence>
<dbReference type="GO" id="GO:0006508">
    <property type="term" value="P:proteolysis"/>
    <property type="evidence" value="ECO:0007669"/>
    <property type="project" value="UniProtKB-KW"/>
</dbReference>
<dbReference type="InterPro" id="IPR043504">
    <property type="entry name" value="Peptidase_S1_PA_chymotrypsin"/>
</dbReference>
<evidence type="ECO:0008006" key="8">
    <source>
        <dbReference type="Google" id="ProtNLM"/>
    </source>
</evidence>
<comment type="caution">
    <text evidence="6">The sequence shown here is derived from an EMBL/GenBank/DDBJ whole genome shotgun (WGS) entry which is preliminary data.</text>
</comment>
<keyword evidence="5" id="KW-1133">Transmembrane helix</keyword>
<dbReference type="Pfam" id="PF13365">
    <property type="entry name" value="Trypsin_2"/>
    <property type="match status" value="1"/>
</dbReference>
<keyword evidence="5" id="KW-0472">Membrane</keyword>
<accession>A0A919ISD2</accession>
<dbReference type="PANTHER" id="PTHR43343">
    <property type="entry name" value="PEPTIDASE S12"/>
    <property type="match status" value="1"/>
</dbReference>
<dbReference type="PANTHER" id="PTHR43343:SF3">
    <property type="entry name" value="PROTEASE DO-LIKE 8, CHLOROPLASTIC"/>
    <property type="match status" value="1"/>
</dbReference>
<comment type="similarity">
    <text evidence="1">Belongs to the peptidase S1C family.</text>
</comment>
<dbReference type="Gene3D" id="2.40.10.10">
    <property type="entry name" value="Trypsin-like serine proteases"/>
    <property type="match status" value="2"/>
</dbReference>
<evidence type="ECO:0000256" key="4">
    <source>
        <dbReference type="SAM" id="MobiDB-lite"/>
    </source>
</evidence>
<dbReference type="SUPFAM" id="SSF50494">
    <property type="entry name" value="Trypsin-like serine proteases"/>
    <property type="match status" value="1"/>
</dbReference>